<evidence type="ECO:0000256" key="1">
    <source>
        <dbReference type="SAM" id="MobiDB-lite"/>
    </source>
</evidence>
<dbReference type="EMBL" id="JBJQOH010000001">
    <property type="protein sequence ID" value="KAL3699824.1"/>
    <property type="molecule type" value="Genomic_DNA"/>
</dbReference>
<evidence type="ECO:0000313" key="3">
    <source>
        <dbReference type="Proteomes" id="UP001633002"/>
    </source>
</evidence>
<dbReference type="Proteomes" id="UP001633002">
    <property type="component" value="Unassembled WGS sequence"/>
</dbReference>
<name>A0ABD3IBA8_9MARC</name>
<keyword evidence="3" id="KW-1185">Reference proteome</keyword>
<reference evidence="2 3" key="1">
    <citation type="submission" date="2024-09" db="EMBL/GenBank/DDBJ databases">
        <title>Chromosome-scale assembly of Riccia sorocarpa.</title>
        <authorList>
            <person name="Paukszto L."/>
        </authorList>
    </citation>
    <scope>NUCLEOTIDE SEQUENCE [LARGE SCALE GENOMIC DNA]</scope>
    <source>
        <strain evidence="2">LP-2024</strain>
        <tissue evidence="2">Aerial parts of the thallus</tissue>
    </source>
</reference>
<comment type="caution">
    <text evidence="2">The sequence shown here is derived from an EMBL/GenBank/DDBJ whole genome shotgun (WGS) entry which is preliminary data.</text>
</comment>
<sequence length="173" mass="20042">MGPRTHLGAGLYGTAYKDWDDSLAHNKRHDNLELDGDRINRKLVFIGIGDLGYAQTVQDAAVGKHRYNFHDTDPRPWTAPELTTEKAFEGSDGQKYITNWTKSTNVYAMGWLIREICGDFFIDVSRKEKLEYDREKWQNQLMVDPKICMRPIESTKRAAKHPDGPRDIKENKW</sequence>
<evidence type="ECO:0008006" key="4">
    <source>
        <dbReference type="Google" id="ProtNLM"/>
    </source>
</evidence>
<proteinExistence type="predicted"/>
<feature type="region of interest" description="Disordered" evidence="1">
    <location>
        <begin position="154"/>
        <end position="173"/>
    </location>
</feature>
<protein>
    <recommendedName>
        <fullName evidence="4">Protein kinase domain-containing protein</fullName>
    </recommendedName>
</protein>
<gene>
    <name evidence="2" type="ORF">R1sor_017846</name>
</gene>
<accession>A0ABD3IBA8</accession>
<dbReference type="AlphaFoldDB" id="A0ABD3IBA8"/>
<evidence type="ECO:0000313" key="2">
    <source>
        <dbReference type="EMBL" id="KAL3699824.1"/>
    </source>
</evidence>
<organism evidence="2 3">
    <name type="scientific">Riccia sorocarpa</name>
    <dbReference type="NCBI Taxonomy" id="122646"/>
    <lineage>
        <taxon>Eukaryota</taxon>
        <taxon>Viridiplantae</taxon>
        <taxon>Streptophyta</taxon>
        <taxon>Embryophyta</taxon>
        <taxon>Marchantiophyta</taxon>
        <taxon>Marchantiopsida</taxon>
        <taxon>Marchantiidae</taxon>
        <taxon>Marchantiales</taxon>
        <taxon>Ricciaceae</taxon>
        <taxon>Riccia</taxon>
    </lineage>
</organism>